<comment type="caution">
    <text evidence="3">The sequence shown here is derived from an EMBL/GenBank/DDBJ whole genome shotgun (WGS) entry which is preliminary data.</text>
</comment>
<keyword evidence="1" id="KW-1133">Transmembrane helix</keyword>
<accession>A0A5C8F222</accession>
<dbReference type="Proteomes" id="UP000322814">
    <property type="component" value="Unassembled WGS sequence"/>
</dbReference>
<dbReference type="RefSeq" id="WP_147527015.1">
    <property type="nucleotide sequence ID" value="NZ_SAYB01000003.1"/>
</dbReference>
<evidence type="ECO:0000313" key="4">
    <source>
        <dbReference type="Proteomes" id="UP000322814"/>
    </source>
</evidence>
<dbReference type="EMBL" id="SAYB01000003">
    <property type="protein sequence ID" value="TXJ38175.1"/>
    <property type="molecule type" value="Genomic_DNA"/>
</dbReference>
<evidence type="ECO:0000256" key="1">
    <source>
        <dbReference type="SAM" id="Phobius"/>
    </source>
</evidence>
<dbReference type="AlphaFoldDB" id="A0A5C8F222"/>
<evidence type="ECO:0000313" key="2">
    <source>
        <dbReference type="EMBL" id="TXJ38175.1"/>
    </source>
</evidence>
<dbReference type="Proteomes" id="UP000324574">
    <property type="component" value="Unassembled WGS sequence"/>
</dbReference>
<evidence type="ECO:0000313" key="3">
    <source>
        <dbReference type="EMBL" id="TXJ44317.1"/>
    </source>
</evidence>
<keyword evidence="1" id="KW-0812">Transmembrane</keyword>
<keyword evidence="1" id="KW-0472">Membrane</keyword>
<organism evidence="3 5">
    <name type="scientific">Brachyspira aalborgi</name>
    <dbReference type="NCBI Taxonomy" id="29522"/>
    <lineage>
        <taxon>Bacteria</taxon>
        <taxon>Pseudomonadati</taxon>
        <taxon>Spirochaetota</taxon>
        <taxon>Spirochaetia</taxon>
        <taxon>Brachyspirales</taxon>
        <taxon>Brachyspiraceae</taxon>
        <taxon>Brachyspira</taxon>
    </lineage>
</organism>
<feature type="transmembrane region" description="Helical" evidence="1">
    <location>
        <begin position="12"/>
        <end position="34"/>
    </location>
</feature>
<protein>
    <submittedName>
        <fullName evidence="3">Uncharacterized protein</fullName>
    </submittedName>
</protein>
<name>A0A5C8F222_9SPIR</name>
<gene>
    <name evidence="3" type="ORF">EPJ70_08790</name>
    <name evidence="2" type="ORF">EPJ78_05615</name>
</gene>
<reference evidence="3" key="2">
    <citation type="submission" date="2019-01" db="EMBL/GenBank/DDBJ databases">
        <authorList>
            <person name="Thorell K."/>
        </authorList>
    </citation>
    <scope>NUCLEOTIDE SEQUENCE</scope>
    <source>
        <strain evidence="3">PC3714II</strain>
        <strain evidence="2">PC4580III</strain>
    </source>
</reference>
<proteinExistence type="predicted"/>
<dbReference type="EMBL" id="SAYG01000009">
    <property type="protein sequence ID" value="TXJ44317.1"/>
    <property type="molecule type" value="Genomic_DNA"/>
</dbReference>
<reference evidence="4 5" key="1">
    <citation type="journal article" date="1992" name="Lakartidningen">
        <title>[Penicillin V and not amoxicillin is the first choice preparation in acute otitis].</title>
        <authorList>
            <person name="Kamme C."/>
            <person name="Lundgren K."/>
            <person name="Prellner K."/>
        </authorList>
    </citation>
    <scope>NUCLEOTIDE SEQUENCE [LARGE SCALE GENOMIC DNA]</scope>
    <source>
        <strain evidence="3 5">PC3714II</strain>
        <strain evidence="2 4">PC4580III</strain>
    </source>
</reference>
<evidence type="ECO:0000313" key="5">
    <source>
        <dbReference type="Proteomes" id="UP000324574"/>
    </source>
</evidence>
<sequence length="127" mass="14657">METTSLMTMMGITITVIGAVATIITIAVGGYALYLQINLSKKTNEEFNNYFYKMLDKVSNNPEVLEKFIQNVIEKEEFKNRFLHLIEIEIENILDSRESNSIANSENNDIIDNEDDENVRVKFKNKE</sequence>